<dbReference type="Gene3D" id="3.40.50.1240">
    <property type="entry name" value="Phosphoglycerate mutase-like"/>
    <property type="match status" value="1"/>
</dbReference>
<dbReference type="SUPFAM" id="SSF53254">
    <property type="entry name" value="Phosphoglycerate mutase-like"/>
    <property type="match status" value="1"/>
</dbReference>
<evidence type="ECO:0000313" key="1">
    <source>
        <dbReference type="EMBL" id="MBR7888537.1"/>
    </source>
</evidence>
<dbReference type="NCBIfam" id="TIGR00249">
    <property type="entry name" value="sixA"/>
    <property type="match status" value="1"/>
</dbReference>
<organism evidence="1 2">
    <name type="scientific">Marinomonas vulgaris</name>
    <dbReference type="NCBI Taxonomy" id="2823372"/>
    <lineage>
        <taxon>Bacteria</taxon>
        <taxon>Pseudomonadati</taxon>
        <taxon>Pseudomonadota</taxon>
        <taxon>Gammaproteobacteria</taxon>
        <taxon>Oceanospirillales</taxon>
        <taxon>Oceanospirillaceae</taxon>
        <taxon>Marinomonas</taxon>
    </lineage>
</organism>
<dbReference type="CDD" id="cd07067">
    <property type="entry name" value="HP_PGM_like"/>
    <property type="match status" value="1"/>
</dbReference>
<dbReference type="EMBL" id="JAGSSV010000005">
    <property type="protein sequence ID" value="MBR7888537.1"/>
    <property type="molecule type" value="Genomic_DNA"/>
</dbReference>
<dbReference type="Proteomes" id="UP000679722">
    <property type="component" value="Unassembled WGS sequence"/>
</dbReference>
<dbReference type="SMART" id="SM00855">
    <property type="entry name" value="PGAM"/>
    <property type="match status" value="1"/>
</dbReference>
<evidence type="ECO:0000313" key="2">
    <source>
        <dbReference type="Proteomes" id="UP000679722"/>
    </source>
</evidence>
<dbReference type="InterPro" id="IPR013078">
    <property type="entry name" value="His_Pase_superF_clade-1"/>
</dbReference>
<dbReference type="Pfam" id="PF00300">
    <property type="entry name" value="His_Phos_1"/>
    <property type="match status" value="1"/>
</dbReference>
<keyword evidence="2" id="KW-1185">Reference proteome</keyword>
<dbReference type="PANTHER" id="PTHR48100">
    <property type="entry name" value="BROAD-SPECIFICITY PHOSPHATASE YOR283W-RELATED"/>
    <property type="match status" value="1"/>
</dbReference>
<dbReference type="InterPro" id="IPR050275">
    <property type="entry name" value="PGM_Phosphatase"/>
</dbReference>
<name>A0ABS5HA40_9GAMM</name>
<accession>A0ABS5HA40</accession>
<gene>
    <name evidence="1" type="primary">sixA</name>
    <name evidence="1" type="ORF">J9B83_06235</name>
</gene>
<proteinExistence type="predicted"/>
<reference evidence="1 2" key="1">
    <citation type="submission" date="2021-04" db="EMBL/GenBank/DDBJ databases">
        <authorList>
            <person name="Sun C."/>
        </authorList>
    </citation>
    <scope>NUCLEOTIDE SEQUENCE [LARGE SCALE GENOMIC DNA]</scope>
    <source>
        <strain evidence="1 2">A79</strain>
    </source>
</reference>
<comment type="caution">
    <text evidence="1">The sequence shown here is derived from an EMBL/GenBank/DDBJ whole genome shotgun (WGS) entry which is preliminary data.</text>
</comment>
<dbReference type="InterPro" id="IPR004449">
    <property type="entry name" value="SixA"/>
</dbReference>
<sequence>MTMRKRLYVLRHGNAQAFGYAKDELRELTELGVAEVKTAAKQFKSRSETLGAVFVSPFVRAQQTAKIFLAELDTSVVVETCPLITPEANKIEVATWLEKQPYESVLLVTHQPFAHHFVDYLAQDPLPLSFAMTTASIAAIEGEFFAGACCQLRWHASPT</sequence>
<reference evidence="2" key="2">
    <citation type="submission" date="2023-07" db="EMBL/GenBank/DDBJ databases">
        <title>Marinomonas vulgaris A79, complete genome.</title>
        <authorList>
            <person name="Ying J.-J."/>
        </authorList>
    </citation>
    <scope>NUCLEOTIDE SEQUENCE [LARGE SCALE GENOMIC DNA]</scope>
    <source>
        <strain evidence="2">A79</strain>
    </source>
</reference>
<protein>
    <submittedName>
        <fullName evidence="1">Phosphohistidine phosphatase SixA</fullName>
    </submittedName>
</protein>
<dbReference type="InterPro" id="IPR029033">
    <property type="entry name" value="His_PPase_superfam"/>
</dbReference>